<dbReference type="STRING" id="86666.SAMN04490247_2072"/>
<dbReference type="Pfam" id="PF18950">
    <property type="entry name" value="DUF5694"/>
    <property type="match status" value="1"/>
</dbReference>
<accession>A0A1G8U891</accession>
<dbReference type="Proteomes" id="UP000199225">
    <property type="component" value="Unassembled WGS sequence"/>
</dbReference>
<dbReference type="InterPro" id="IPR043749">
    <property type="entry name" value="DUF5694"/>
</dbReference>
<dbReference type="EMBL" id="FNEV01000006">
    <property type="protein sequence ID" value="SDJ49355.1"/>
    <property type="molecule type" value="Genomic_DNA"/>
</dbReference>
<dbReference type="RefSeq" id="WP_093193799.1">
    <property type="nucleotide sequence ID" value="NZ_FNEV01000006.1"/>
</dbReference>
<sequence length="228" mass="25868">MSHLLLLGIPNFAVHTHLVQEDRLSSLAESFASFEPTAIAIEKNYYVEEEINKQLQAYINSDATLAYDAMEQFAFRTATKADIPALHMVDEVVDMSNPSLDQVFSWAEEYQPALLKEIITIKQEADRWRQEDSLPNYLKHTNSKAYISLVQNLHASLNIVGDRHHQVGTSWLKQLYEKNLAVAANIERLSSKEERIIVFVGEESLPVLTHLLNQSGRTILEAPSSYLT</sequence>
<evidence type="ECO:0000313" key="2">
    <source>
        <dbReference type="Proteomes" id="UP000199225"/>
    </source>
</evidence>
<organism evidence="1 2">
    <name type="scientific">Salimicrobium halophilum</name>
    <dbReference type="NCBI Taxonomy" id="86666"/>
    <lineage>
        <taxon>Bacteria</taxon>
        <taxon>Bacillati</taxon>
        <taxon>Bacillota</taxon>
        <taxon>Bacilli</taxon>
        <taxon>Bacillales</taxon>
        <taxon>Bacillaceae</taxon>
        <taxon>Salimicrobium</taxon>
    </lineage>
</organism>
<reference evidence="2" key="1">
    <citation type="submission" date="2016-10" db="EMBL/GenBank/DDBJ databases">
        <authorList>
            <person name="Varghese N."/>
            <person name="Submissions S."/>
        </authorList>
    </citation>
    <scope>NUCLEOTIDE SEQUENCE [LARGE SCALE GENOMIC DNA]</scope>
    <source>
        <strain evidence="2">DSM 4771</strain>
    </source>
</reference>
<name>A0A1G8U891_9BACI</name>
<protein>
    <submittedName>
        <fullName evidence="1">Uncharacterized protein</fullName>
    </submittedName>
</protein>
<proteinExistence type="predicted"/>
<dbReference type="AlphaFoldDB" id="A0A1G8U891"/>
<evidence type="ECO:0000313" key="1">
    <source>
        <dbReference type="EMBL" id="SDJ49355.1"/>
    </source>
</evidence>
<dbReference type="OrthoDB" id="2080342at2"/>
<gene>
    <name evidence="1" type="ORF">SAMN04490247_2072</name>
</gene>
<keyword evidence="2" id="KW-1185">Reference proteome</keyword>